<reference evidence="3" key="2">
    <citation type="submission" date="2020-05" db="UniProtKB">
        <authorList>
            <consortium name="EnsemblMetazoa"/>
        </authorList>
    </citation>
    <scope>IDENTIFICATION</scope>
    <source>
        <strain evidence="3">wikel</strain>
    </source>
</reference>
<feature type="transmembrane region" description="Helical" evidence="1">
    <location>
        <begin position="212"/>
        <end position="231"/>
    </location>
</feature>
<dbReference type="EMBL" id="ABJB011110376">
    <property type="status" value="NOT_ANNOTATED_CDS"/>
    <property type="molecule type" value="Genomic_DNA"/>
</dbReference>
<reference evidence="2 4" key="1">
    <citation type="submission" date="2008-03" db="EMBL/GenBank/DDBJ databases">
        <title>Annotation of Ixodes scapularis.</title>
        <authorList>
            <consortium name="Ixodes scapularis Genome Project Consortium"/>
            <person name="Caler E."/>
            <person name="Hannick L.I."/>
            <person name="Bidwell S."/>
            <person name="Joardar V."/>
            <person name="Thiagarajan M."/>
            <person name="Amedeo P."/>
            <person name="Galinsky K.J."/>
            <person name="Schobel S."/>
            <person name="Inman J."/>
            <person name="Hostetler J."/>
            <person name="Miller J."/>
            <person name="Hammond M."/>
            <person name="Megy K."/>
            <person name="Lawson D."/>
            <person name="Kodira C."/>
            <person name="Sutton G."/>
            <person name="Meyer J."/>
            <person name="Hill C.A."/>
            <person name="Birren B."/>
            <person name="Nene V."/>
            <person name="Collins F."/>
            <person name="Alarcon-Chaidez F."/>
            <person name="Wikel S."/>
            <person name="Strausberg R."/>
        </authorList>
    </citation>
    <scope>NUCLEOTIDE SEQUENCE [LARGE SCALE GENOMIC DNA]</scope>
    <source>
        <strain evidence="4">Wikel</strain>
        <strain evidence="2">Wikel colony</strain>
    </source>
</reference>
<organism>
    <name type="scientific">Ixodes scapularis</name>
    <name type="common">Black-legged tick</name>
    <name type="synonym">Deer tick</name>
    <dbReference type="NCBI Taxonomy" id="6945"/>
    <lineage>
        <taxon>Eukaryota</taxon>
        <taxon>Metazoa</taxon>
        <taxon>Ecdysozoa</taxon>
        <taxon>Arthropoda</taxon>
        <taxon>Chelicerata</taxon>
        <taxon>Arachnida</taxon>
        <taxon>Acari</taxon>
        <taxon>Parasitiformes</taxon>
        <taxon>Ixodida</taxon>
        <taxon>Ixodoidea</taxon>
        <taxon>Ixodidae</taxon>
        <taxon>Ixodinae</taxon>
        <taxon>Ixodes</taxon>
    </lineage>
</organism>
<dbReference type="InParanoid" id="B7PFC0"/>
<dbReference type="OrthoDB" id="6491205at2759"/>
<feature type="transmembrane region" description="Helical" evidence="1">
    <location>
        <begin position="126"/>
        <end position="150"/>
    </location>
</feature>
<keyword evidence="1" id="KW-1133">Transmembrane helix</keyword>
<dbReference type="EnsemblMetazoa" id="ISCW018421-RA">
    <property type="protein sequence ID" value="ISCW018421-PA"/>
    <property type="gene ID" value="ISCW018421"/>
</dbReference>
<dbReference type="EMBL" id="ABJB010541219">
    <property type="status" value="NOT_ANNOTATED_CDS"/>
    <property type="molecule type" value="Genomic_DNA"/>
</dbReference>
<protein>
    <recommendedName>
        <fullName evidence="5">Gustatory receptor</fullName>
    </recommendedName>
</protein>
<dbReference type="EMBL" id="DS701157">
    <property type="protein sequence ID" value="EEC05292.1"/>
    <property type="molecule type" value="Genomic_DNA"/>
</dbReference>
<dbReference type="EMBL" id="ABJB010211609">
    <property type="status" value="NOT_ANNOTATED_CDS"/>
    <property type="molecule type" value="Genomic_DNA"/>
</dbReference>
<evidence type="ECO:0008006" key="5">
    <source>
        <dbReference type="Google" id="ProtNLM"/>
    </source>
</evidence>
<dbReference type="PaxDb" id="6945-B7PFC0"/>
<evidence type="ECO:0000313" key="3">
    <source>
        <dbReference type="EnsemblMetazoa" id="ISCW018421-PA"/>
    </source>
</evidence>
<keyword evidence="1" id="KW-0472">Membrane</keyword>
<feature type="transmembrane region" description="Helical" evidence="1">
    <location>
        <begin position="29"/>
        <end position="52"/>
    </location>
</feature>
<gene>
    <name evidence="2" type="ORF">IscW_ISCW018421</name>
</gene>
<evidence type="ECO:0000256" key="1">
    <source>
        <dbReference type="SAM" id="Phobius"/>
    </source>
</evidence>
<accession>B7PFC0</accession>
<keyword evidence="1" id="KW-0812">Transmembrane</keyword>
<dbReference type="VEuPathDB" id="VectorBase:ISCW018421"/>
<dbReference type="VEuPathDB" id="VectorBase:ISCI018421"/>
<feature type="transmembrane region" description="Helical" evidence="1">
    <location>
        <begin position="238"/>
        <end position="255"/>
    </location>
</feature>
<keyword evidence="4" id="KW-1185">Reference proteome</keyword>
<evidence type="ECO:0000313" key="2">
    <source>
        <dbReference type="EMBL" id="EEC05292.1"/>
    </source>
</evidence>
<dbReference type="AlphaFoldDB" id="B7PFC0"/>
<sequence length="323" mass="36040">MRFSSIAVGAYVATIEPRRRMKDTDRLNTTIYILFLTSVNVEAVINNFLMFVKAPKFVELLHLCAKIEMNIGTPPYVQHDTISFTWKIMAFQAVLSCCNFVLNIISDFGTALVLSAEGQVSVDVMVIGILYSILGVVYVSSLCLVTRLWMTYFSKAFTLYLSCIYRNLDQCLRSRSTPESRKVSLVDHTRVQLTLLKNCADLASSLLGPSLLYAYAYSVALLCAAAYYTIIPELSNKIRLFFLCFGVLHWISILLPTVSAHRIKGAVIELRSIVQGVSMADFSDDLLAQIMGAVITYTVVLVQTNDSYLKGSLEHCLENSTII</sequence>
<feature type="transmembrane region" description="Helical" evidence="1">
    <location>
        <begin position="286"/>
        <end position="302"/>
    </location>
</feature>
<evidence type="ECO:0000313" key="4">
    <source>
        <dbReference type="Proteomes" id="UP000001555"/>
    </source>
</evidence>
<dbReference type="HOGENOM" id="CLU_861322_0_0_1"/>
<proteinExistence type="predicted"/>
<dbReference type="VEuPathDB" id="VectorBase:ISCP_030901"/>
<name>B7PFC0_IXOSC</name>
<dbReference type="Proteomes" id="UP000001555">
    <property type="component" value="Unassembled WGS sequence"/>
</dbReference>
<feature type="transmembrane region" description="Helical" evidence="1">
    <location>
        <begin position="89"/>
        <end position="114"/>
    </location>
</feature>